<feature type="transmembrane region" description="Helical" evidence="8">
    <location>
        <begin position="6"/>
        <end position="23"/>
    </location>
</feature>
<dbReference type="AlphaFoldDB" id="A0A6P8B3X1"/>
<reference evidence="9 10" key="1">
    <citation type="journal article" date="2019" name="Mol. Biol. Evol.">
        <title>Blast fungal genomes show frequent chromosomal changes, gene gains and losses, and effector gene turnover.</title>
        <authorList>
            <person name="Gomez Luciano L.B."/>
            <person name="Jason Tsai I."/>
            <person name="Chuma I."/>
            <person name="Tosa Y."/>
            <person name="Chen Y.H."/>
            <person name="Li J.Y."/>
            <person name="Li M.Y."/>
            <person name="Jade Lu M.Y."/>
            <person name="Nakayashiki H."/>
            <person name="Li W.H."/>
        </authorList>
    </citation>
    <scope>NUCLEOTIDE SEQUENCE [LARGE SCALE GENOMIC DNA]</scope>
    <source>
        <strain evidence="9 10">NI907</strain>
    </source>
</reference>
<dbReference type="InterPro" id="IPR002401">
    <property type="entry name" value="Cyt_P450_E_grp-I"/>
</dbReference>
<evidence type="ECO:0000313" key="10">
    <source>
        <dbReference type="RefSeq" id="XP_030981863.1"/>
    </source>
</evidence>
<evidence type="ECO:0000256" key="4">
    <source>
        <dbReference type="ARBA" id="ARBA00023004"/>
    </source>
</evidence>
<evidence type="ECO:0000256" key="5">
    <source>
        <dbReference type="ARBA" id="ARBA00023033"/>
    </source>
</evidence>
<dbReference type="PROSITE" id="PS00086">
    <property type="entry name" value="CYTOCHROME_P450"/>
    <property type="match status" value="1"/>
</dbReference>
<evidence type="ECO:0000256" key="2">
    <source>
        <dbReference type="ARBA" id="ARBA00022723"/>
    </source>
</evidence>
<evidence type="ECO:0000256" key="7">
    <source>
        <dbReference type="RuleBase" id="RU000461"/>
    </source>
</evidence>
<dbReference type="InterPro" id="IPR050364">
    <property type="entry name" value="Cytochrome_P450_fung"/>
</dbReference>
<dbReference type="GO" id="GO:0020037">
    <property type="term" value="F:heme binding"/>
    <property type="evidence" value="ECO:0007669"/>
    <property type="project" value="InterPro"/>
</dbReference>
<reference evidence="10" key="2">
    <citation type="submission" date="2019-10" db="EMBL/GenBank/DDBJ databases">
        <authorList>
            <consortium name="NCBI Genome Project"/>
        </authorList>
    </citation>
    <scope>NUCLEOTIDE SEQUENCE</scope>
    <source>
        <strain evidence="10">NI907</strain>
    </source>
</reference>
<reference evidence="10" key="3">
    <citation type="submission" date="2025-08" db="UniProtKB">
        <authorList>
            <consortium name="RefSeq"/>
        </authorList>
    </citation>
    <scope>IDENTIFICATION</scope>
    <source>
        <strain evidence="10">NI907</strain>
    </source>
</reference>
<dbReference type="GeneID" id="41960356"/>
<feature type="binding site" description="axial binding residue" evidence="6">
    <location>
        <position position="463"/>
    </location>
    <ligand>
        <name>heme</name>
        <dbReference type="ChEBI" id="CHEBI:30413"/>
    </ligand>
    <ligandPart>
        <name>Fe</name>
        <dbReference type="ChEBI" id="CHEBI:18248"/>
    </ligandPart>
</feature>
<keyword evidence="2 6" id="KW-0479">Metal-binding</keyword>
<keyword evidence="8" id="KW-0812">Transmembrane</keyword>
<dbReference type="Pfam" id="PF00067">
    <property type="entry name" value="p450"/>
    <property type="match status" value="1"/>
</dbReference>
<dbReference type="GO" id="GO:0004497">
    <property type="term" value="F:monooxygenase activity"/>
    <property type="evidence" value="ECO:0007669"/>
    <property type="project" value="UniProtKB-KW"/>
</dbReference>
<evidence type="ECO:0000256" key="8">
    <source>
        <dbReference type="SAM" id="Phobius"/>
    </source>
</evidence>
<keyword evidence="6 7" id="KW-0349">Heme</keyword>
<dbReference type="PANTHER" id="PTHR46300:SF2">
    <property type="entry name" value="CYTOCHROME P450 MONOOXYGENASE ALNH-RELATED"/>
    <property type="match status" value="1"/>
</dbReference>
<dbReference type="PRINTS" id="PR00463">
    <property type="entry name" value="EP450I"/>
</dbReference>
<dbReference type="PANTHER" id="PTHR46300">
    <property type="entry name" value="P450, PUTATIVE (EUROFUNG)-RELATED-RELATED"/>
    <property type="match status" value="1"/>
</dbReference>
<dbReference type="RefSeq" id="XP_030981863.1">
    <property type="nucleotide sequence ID" value="XM_031125447.1"/>
</dbReference>
<keyword evidence="9" id="KW-1185">Reference proteome</keyword>
<keyword evidence="8" id="KW-0472">Membrane</keyword>
<gene>
    <name evidence="10" type="ORF">PgNI_05416</name>
</gene>
<keyword evidence="5 7" id="KW-0503">Monooxygenase</keyword>
<dbReference type="InterPro" id="IPR001128">
    <property type="entry name" value="Cyt_P450"/>
</dbReference>
<accession>A0A6P8B3X1</accession>
<dbReference type="Proteomes" id="UP000515153">
    <property type="component" value="Chromosome I"/>
</dbReference>
<sequence>MFNLPVIGVAAGIALLCLIASHLRTRRKPFPPGPPGSPILGNLLQIPAKKACLKFQQWSHEYGISSNGLLGLRLGPWARFIVLNKHKQIRDLLEGRSTIYAGRGHVAIMEKIRAWTKPGEPYVGNFASWQYNDELKRERRASHEYMLRSGQVEKLLPIQDAESTQLMWELLSFERDQKAAGAAGAAPGAHHIFFFRTFGAVVLAAVYGIRGKDSAPNSPLAKFESLVKEFIQLLALTAAPPYEVFPFVDYIPEFINPWQGWIVRGKQFGIRWFLFWKEFHQIALDSAERKTSREGDGVLLKLQGKGYSETEKLSFGSTMMNGGADTTAITCLTMIGALINNPDIQQQARAEVDAIFGEGVLPTADKLNQLPFVKACFYEAVRWRPLTPLMTRRVRQDHEYEGFFIPKDTMVLFNIWALSHDTDVFERPQDFMPSRYLPQCRGDPEAKAKPLPVYGFGTGLRNCPGQKMAEYSVMLVIAKLLWAFEISSPDGKLDTSMETGYDDAFMLAPNPARLSFRLRSQVRGDVLQREWKKADEWLARFE</sequence>
<comment type="similarity">
    <text evidence="1 7">Belongs to the cytochrome P450 family.</text>
</comment>
<evidence type="ECO:0000313" key="9">
    <source>
        <dbReference type="Proteomes" id="UP000515153"/>
    </source>
</evidence>
<organism evidence="9 10">
    <name type="scientific">Pyricularia grisea</name>
    <name type="common">Crabgrass-specific blast fungus</name>
    <name type="synonym">Magnaporthe grisea</name>
    <dbReference type="NCBI Taxonomy" id="148305"/>
    <lineage>
        <taxon>Eukaryota</taxon>
        <taxon>Fungi</taxon>
        <taxon>Dikarya</taxon>
        <taxon>Ascomycota</taxon>
        <taxon>Pezizomycotina</taxon>
        <taxon>Sordariomycetes</taxon>
        <taxon>Sordariomycetidae</taxon>
        <taxon>Magnaporthales</taxon>
        <taxon>Pyriculariaceae</taxon>
        <taxon>Pyricularia</taxon>
    </lineage>
</organism>
<dbReference type="GO" id="GO:0016705">
    <property type="term" value="F:oxidoreductase activity, acting on paired donors, with incorporation or reduction of molecular oxygen"/>
    <property type="evidence" value="ECO:0007669"/>
    <property type="project" value="InterPro"/>
</dbReference>
<dbReference type="InterPro" id="IPR017972">
    <property type="entry name" value="Cyt_P450_CS"/>
</dbReference>
<dbReference type="SUPFAM" id="SSF48264">
    <property type="entry name" value="Cytochrome P450"/>
    <property type="match status" value="1"/>
</dbReference>
<evidence type="ECO:0000256" key="3">
    <source>
        <dbReference type="ARBA" id="ARBA00023002"/>
    </source>
</evidence>
<name>A0A6P8B3X1_PYRGI</name>
<dbReference type="GO" id="GO:0005506">
    <property type="term" value="F:iron ion binding"/>
    <property type="evidence" value="ECO:0007669"/>
    <property type="project" value="InterPro"/>
</dbReference>
<evidence type="ECO:0000256" key="1">
    <source>
        <dbReference type="ARBA" id="ARBA00010617"/>
    </source>
</evidence>
<dbReference type="InterPro" id="IPR036396">
    <property type="entry name" value="Cyt_P450_sf"/>
</dbReference>
<dbReference type="KEGG" id="pgri:PgNI_05416"/>
<keyword evidence="8" id="KW-1133">Transmembrane helix</keyword>
<comment type="cofactor">
    <cofactor evidence="6">
        <name>heme</name>
        <dbReference type="ChEBI" id="CHEBI:30413"/>
    </cofactor>
</comment>
<dbReference type="Gene3D" id="1.10.630.10">
    <property type="entry name" value="Cytochrome P450"/>
    <property type="match status" value="1"/>
</dbReference>
<keyword evidence="4 6" id="KW-0408">Iron</keyword>
<keyword evidence="3 7" id="KW-0560">Oxidoreductase</keyword>
<evidence type="ECO:0000256" key="6">
    <source>
        <dbReference type="PIRSR" id="PIRSR602401-1"/>
    </source>
</evidence>
<protein>
    <submittedName>
        <fullName evidence="10">Uncharacterized protein</fullName>
    </submittedName>
</protein>
<proteinExistence type="inferred from homology"/>